<evidence type="ECO:0000313" key="2">
    <source>
        <dbReference type="Proteomes" id="UP000223366"/>
    </source>
</evidence>
<dbReference type="Proteomes" id="UP000223366">
    <property type="component" value="Unassembled WGS sequence"/>
</dbReference>
<comment type="caution">
    <text evidence="1">The sequence shown here is derived from an EMBL/GenBank/DDBJ whole genome shotgun (WGS) entry which is preliminary data.</text>
</comment>
<gene>
    <name evidence="1" type="ORF">COK99_01705</name>
</gene>
<organism evidence="1 2">
    <name type="scientific">Bacillus thuringiensis</name>
    <dbReference type="NCBI Taxonomy" id="1428"/>
    <lineage>
        <taxon>Bacteria</taxon>
        <taxon>Bacillati</taxon>
        <taxon>Bacillota</taxon>
        <taxon>Bacilli</taxon>
        <taxon>Bacillales</taxon>
        <taxon>Bacillaceae</taxon>
        <taxon>Bacillus</taxon>
        <taxon>Bacillus cereus group</taxon>
    </lineage>
</organism>
<protein>
    <submittedName>
        <fullName evidence="1">Uncharacterized protein</fullName>
    </submittedName>
</protein>
<evidence type="ECO:0000313" key="1">
    <source>
        <dbReference type="EMBL" id="PFV35764.1"/>
    </source>
</evidence>
<proteinExistence type="predicted"/>
<name>A0A9X7GG00_BACTU</name>
<accession>A0A9X7GG00</accession>
<dbReference type="AlphaFoldDB" id="A0A9X7GG00"/>
<reference evidence="1 2" key="1">
    <citation type="submission" date="2017-09" db="EMBL/GenBank/DDBJ databases">
        <title>Large-scale bioinformatics analysis of Bacillus genomes uncovers conserved roles of natural products in bacterial physiology.</title>
        <authorList>
            <consortium name="Agbiome Team Llc"/>
            <person name="Bleich R.M."/>
            <person name="Grubbs K.J."/>
            <person name="Santa Maria K.C."/>
            <person name="Allen S.E."/>
            <person name="Farag S."/>
            <person name="Shank E.A."/>
            <person name="Bowers A."/>
        </authorList>
    </citation>
    <scope>NUCLEOTIDE SEQUENCE [LARGE SCALE GENOMIC DNA]</scope>
    <source>
        <strain evidence="1 2">AFS060060</strain>
    </source>
</reference>
<sequence>MAAPCSDEFNFNEQVLGSAGFSSNKETVFKETNSPFSVESEVQTSFLLSNALLNILLRKNIISQNEVTELVSELFEVYQQKKGLR</sequence>
<dbReference type="EMBL" id="NVDU01000003">
    <property type="protein sequence ID" value="PFV35764.1"/>
    <property type="molecule type" value="Genomic_DNA"/>
</dbReference>
<dbReference type="RefSeq" id="WP_098205362.1">
    <property type="nucleotide sequence ID" value="NZ_CAKJXA010000026.1"/>
</dbReference>